<feature type="compositionally biased region" description="Polar residues" evidence="1">
    <location>
        <begin position="249"/>
        <end position="263"/>
    </location>
</feature>
<feature type="compositionally biased region" description="Polar residues" evidence="1">
    <location>
        <begin position="169"/>
        <end position="180"/>
    </location>
</feature>
<feature type="region of interest" description="Disordered" evidence="1">
    <location>
        <begin position="926"/>
        <end position="977"/>
    </location>
</feature>
<feature type="region of interest" description="Disordered" evidence="1">
    <location>
        <begin position="865"/>
        <end position="913"/>
    </location>
</feature>
<dbReference type="EMBL" id="JAWQEG010005382">
    <property type="protein sequence ID" value="KAK3858204.1"/>
    <property type="molecule type" value="Genomic_DNA"/>
</dbReference>
<feature type="compositionally biased region" description="Pro residues" evidence="1">
    <location>
        <begin position="1126"/>
        <end position="1170"/>
    </location>
</feature>
<feature type="region of interest" description="Disordered" evidence="1">
    <location>
        <begin position="1094"/>
        <end position="1276"/>
    </location>
</feature>
<dbReference type="PRINTS" id="PR01217">
    <property type="entry name" value="PRICHEXTENSN"/>
</dbReference>
<gene>
    <name evidence="3" type="ORF">Pcinc_034851</name>
    <name evidence="2" type="ORF">Pcinc_035594</name>
</gene>
<feature type="compositionally biased region" description="Acidic residues" evidence="1">
    <location>
        <begin position="330"/>
        <end position="340"/>
    </location>
</feature>
<feature type="region of interest" description="Disordered" evidence="1">
    <location>
        <begin position="1020"/>
        <end position="1080"/>
    </location>
</feature>
<feature type="region of interest" description="Disordered" evidence="1">
    <location>
        <begin position="542"/>
        <end position="741"/>
    </location>
</feature>
<feature type="compositionally biased region" description="Basic and acidic residues" evidence="1">
    <location>
        <begin position="1"/>
        <end position="16"/>
    </location>
</feature>
<comment type="caution">
    <text evidence="2">The sequence shown here is derived from an EMBL/GenBank/DDBJ whole genome shotgun (WGS) entry which is preliminary data.</text>
</comment>
<feature type="compositionally biased region" description="Basic and acidic residues" evidence="1">
    <location>
        <begin position="99"/>
        <end position="119"/>
    </location>
</feature>
<organism evidence="2 4">
    <name type="scientific">Petrolisthes cinctipes</name>
    <name type="common">Flat porcelain crab</name>
    <dbReference type="NCBI Taxonomy" id="88211"/>
    <lineage>
        <taxon>Eukaryota</taxon>
        <taxon>Metazoa</taxon>
        <taxon>Ecdysozoa</taxon>
        <taxon>Arthropoda</taxon>
        <taxon>Crustacea</taxon>
        <taxon>Multicrustacea</taxon>
        <taxon>Malacostraca</taxon>
        <taxon>Eumalacostraca</taxon>
        <taxon>Eucarida</taxon>
        <taxon>Decapoda</taxon>
        <taxon>Pleocyemata</taxon>
        <taxon>Anomura</taxon>
        <taxon>Galatheoidea</taxon>
        <taxon>Porcellanidae</taxon>
        <taxon>Petrolisthes</taxon>
    </lineage>
</organism>
<feature type="compositionally biased region" description="Polar residues" evidence="1">
    <location>
        <begin position="397"/>
        <end position="409"/>
    </location>
</feature>
<evidence type="ECO:0000313" key="4">
    <source>
        <dbReference type="Proteomes" id="UP001286313"/>
    </source>
</evidence>
<feature type="compositionally biased region" description="Polar residues" evidence="1">
    <location>
        <begin position="33"/>
        <end position="44"/>
    </location>
</feature>
<proteinExistence type="predicted"/>
<evidence type="ECO:0000313" key="2">
    <source>
        <dbReference type="EMBL" id="KAK3858204.1"/>
    </source>
</evidence>
<sequence length="1358" mass="147097">MAACHPEDGDPGEPDKITPSCLSQPLKSAAGGAQNSAVASSVTSEDIKLKKAEVAKVYDSVANFNEDELRSFLHQVANAPKGENKSSLYPSVRTLLRSEADTLKEESSSGDDARDLRERCRNKKFQGGRRHHHHHNHSHHSQQEASAAARSSTGGSLGSLHDLSDTKQVKQSPGTQNQGVASRFREGGSCGNLSRGSFETRKVGGRRGTREATANTNRASTSQREGGSLQNLSKSEGGPGESKKLHKSGSLSQVCSEPNSGARSKNRRQKTSSESSGRHETSSAIASTPTTAAAADSRATFPPEGVGGRSLSGIASPDSGNNDDSMSDVVSEEENTEEEVEPLRGGGERPGSESAAPEESGIELQIVTCHRSDHDTIPHHHDSTNASPTEVDKGINFSLSGPKNSTCVNSVFKEDKSTSKEEECGIKRKPMGNRSDTAGGESKSSSLDENGNPVVTPSPGGLLGGCGVVAGQGEQQHQRTTSSMVMSSSRKPTLKDVSRFDRVKARNDKKKAYREKDIVVVEHTPGFRGDQDLNDILKFIGAEVEDPATSTRNKRKHNKNKKEDEKGRKEDDKTKKDEDKTKKEEEKEVEGGSIKKSKNRIVDKDGEEEIRISSSSDAARENNKRNREEDSRKGGSHNHNNNAIGKKTKNNNVQEGKKSGGGKKGISGRRELRESSSMEDLVSMSRKSDEQQEIRKQMTVDDGDMSSRNRQDKLSRNLRSDMPFMEKQRCGKSESDVDSVHQKTSEFVADFYSVGDSFLATDNTLNSPSPSGGGDFEVVSNKKRSKRSRTTYSQGSGGRTSEQDRYSTYGDDGYRFSRLNHFRGQKHGDRPHINFSECPRTPHEGSFLARWSQMGVGERYGGERYGAQATTSAPHSEDSNSDGDDSVHSMPVPSITPRPDVRKPPPSSDSTPQASYANIAKLAASANRAQMKRMSPAVSTPREQGDSSQTLDTTTDSHVSQESSKLPPLTETHSTSILDDNFPSLAESLGVTGNSSLLKSAEPSLVKSAEVSVTVVKTGEPRAVKAGEPRTSSSDSGVSETGSTGVCSDVLPDSDGQVEGGSVEKQSKPTNPHHNSNQHSHNHYFYKHQFQTSPALTHVPPPEFTQHHPPPPSHVSRSLAQNYAVIPPPTASFTSPPPPPNTYTTHPPPNTYCTYPPPSTYTTHPPPPLPHVSYTTQPPPVTYNKQPPPHPATYTSQPPPTTPFTTQPPPAAASAPAALATQPYPSKPPNNTSDVTVKQNKAIPQPEVTNGLPADDKQSSGSNTRCRRNGSAAGVGSRKLEPAVVFTDNARFHHSTNDFCKWFQAPKNDKISFNYEELIRHFSKTWEVTMQQMEKDPKNIQYWRAAGDCSGSRGKDDA</sequence>
<feature type="compositionally biased region" description="Gly residues" evidence="1">
    <location>
        <begin position="461"/>
        <end position="470"/>
    </location>
</feature>
<feature type="compositionally biased region" description="Low complexity" evidence="1">
    <location>
        <begin position="946"/>
        <end position="957"/>
    </location>
</feature>
<feature type="compositionally biased region" description="Low complexity" evidence="1">
    <location>
        <begin position="1031"/>
        <end position="1048"/>
    </location>
</feature>
<feature type="compositionally biased region" description="Pro residues" evidence="1">
    <location>
        <begin position="1099"/>
        <end position="1113"/>
    </location>
</feature>
<feature type="compositionally biased region" description="Basic and acidic residues" evidence="1">
    <location>
        <begin position="412"/>
        <end position="426"/>
    </location>
</feature>
<feature type="compositionally biased region" description="Basic and acidic residues" evidence="1">
    <location>
        <begin position="618"/>
        <end position="633"/>
    </location>
</feature>
<feature type="compositionally biased region" description="Polar residues" evidence="1">
    <location>
        <begin position="1229"/>
        <end position="1239"/>
    </location>
</feature>
<evidence type="ECO:0000313" key="3">
    <source>
        <dbReference type="EMBL" id="KAK3858988.1"/>
    </source>
</evidence>
<evidence type="ECO:0000256" key="1">
    <source>
        <dbReference type="SAM" id="MobiDB-lite"/>
    </source>
</evidence>
<feature type="compositionally biased region" description="Low complexity" evidence="1">
    <location>
        <begin position="471"/>
        <end position="490"/>
    </location>
</feature>
<feature type="region of interest" description="Disordered" evidence="1">
    <location>
        <begin position="759"/>
        <end position="846"/>
    </location>
</feature>
<feature type="compositionally biased region" description="Low complexity" evidence="1">
    <location>
        <begin position="143"/>
        <end position="161"/>
    </location>
</feature>
<feature type="compositionally biased region" description="Low complexity" evidence="1">
    <location>
        <begin position="282"/>
        <end position="300"/>
    </location>
</feature>
<feature type="compositionally biased region" description="Polar residues" evidence="1">
    <location>
        <begin position="760"/>
        <end position="770"/>
    </location>
</feature>
<feature type="compositionally biased region" description="Polar residues" evidence="1">
    <location>
        <begin position="442"/>
        <end position="455"/>
    </location>
</feature>
<feature type="compositionally biased region" description="Basic residues" evidence="1">
    <location>
        <begin position="120"/>
        <end position="140"/>
    </location>
</feature>
<feature type="compositionally biased region" description="Basic and acidic residues" evidence="1">
    <location>
        <begin position="686"/>
        <end position="741"/>
    </location>
</feature>
<feature type="region of interest" description="Disordered" evidence="1">
    <location>
        <begin position="1"/>
        <end position="45"/>
    </location>
</feature>
<reference evidence="2" key="1">
    <citation type="submission" date="2023-10" db="EMBL/GenBank/DDBJ databases">
        <title>Genome assemblies of two species of porcelain crab, Petrolisthes cinctipes and Petrolisthes manimaculis (Anomura: Porcellanidae).</title>
        <authorList>
            <person name="Angst P."/>
        </authorList>
    </citation>
    <scope>NUCLEOTIDE SEQUENCE</scope>
    <source>
        <strain evidence="2">PB745_01</strain>
        <tissue evidence="2">Gill</tissue>
    </source>
</reference>
<protein>
    <submittedName>
        <fullName evidence="2">Uncharacterized protein</fullName>
    </submittedName>
</protein>
<dbReference type="EMBL" id="JAWQEG010005147">
    <property type="protein sequence ID" value="KAK3858988.1"/>
    <property type="molecule type" value="Genomic_DNA"/>
</dbReference>
<feature type="compositionally biased region" description="Pro residues" evidence="1">
    <location>
        <begin position="1177"/>
        <end position="1211"/>
    </location>
</feature>
<name>A0AAE1BZK3_PETCI</name>
<feature type="compositionally biased region" description="Basic and acidic residues" evidence="1">
    <location>
        <begin position="561"/>
        <end position="590"/>
    </location>
</feature>
<feature type="compositionally biased region" description="Basic and acidic residues" evidence="1">
    <location>
        <begin position="493"/>
        <end position="506"/>
    </location>
</feature>
<accession>A0AAE1BZK3</accession>
<feature type="compositionally biased region" description="Basic and acidic residues" evidence="1">
    <location>
        <begin position="370"/>
        <end position="383"/>
    </location>
</feature>
<feature type="compositionally biased region" description="Low complexity" evidence="1">
    <location>
        <begin position="1212"/>
        <end position="1223"/>
    </location>
</feature>
<dbReference type="Proteomes" id="UP001286313">
    <property type="component" value="Unassembled WGS sequence"/>
</dbReference>
<feature type="region of interest" description="Disordered" evidence="1">
    <location>
        <begin position="99"/>
        <end position="511"/>
    </location>
</feature>
<keyword evidence="4" id="KW-1185">Reference proteome</keyword>
<feature type="compositionally biased region" description="Polar residues" evidence="1">
    <location>
        <begin position="212"/>
        <end position="234"/>
    </location>
</feature>